<keyword evidence="3" id="KW-1185">Reference proteome</keyword>
<protein>
    <submittedName>
        <fullName evidence="2">Uncharacterized protein DUF397</fullName>
    </submittedName>
</protein>
<dbReference type="AlphaFoldDB" id="A0A3N1H2S0"/>
<evidence type="ECO:0000313" key="3">
    <source>
        <dbReference type="Proteomes" id="UP000268727"/>
    </source>
</evidence>
<gene>
    <name evidence="2" type="ORF">EDD40_2093</name>
</gene>
<dbReference type="OrthoDB" id="4570646at2"/>
<evidence type="ECO:0000313" key="2">
    <source>
        <dbReference type="EMBL" id="ROP36815.1"/>
    </source>
</evidence>
<dbReference type="RefSeq" id="WP_123742731.1">
    <property type="nucleotide sequence ID" value="NZ_RJKM01000001.1"/>
</dbReference>
<evidence type="ECO:0000259" key="1">
    <source>
        <dbReference type="Pfam" id="PF04149"/>
    </source>
</evidence>
<proteinExistence type="predicted"/>
<reference evidence="2 3" key="1">
    <citation type="submission" date="2018-11" db="EMBL/GenBank/DDBJ databases">
        <title>Sequencing the genomes of 1000 actinobacteria strains.</title>
        <authorList>
            <person name="Klenk H.-P."/>
        </authorList>
    </citation>
    <scope>NUCLEOTIDE SEQUENCE [LARGE SCALE GENOMIC DNA]</scope>
    <source>
        <strain evidence="2 3">DSM 44231</strain>
    </source>
</reference>
<sequence length="58" mass="6628">MRDRTDRSGWFKSSRSADNPSCVEVRFVPDAIDVRDSKNPTGPVLSFPRDAWAKFLSR</sequence>
<accession>A0A3N1H2S0</accession>
<dbReference type="Proteomes" id="UP000268727">
    <property type="component" value="Unassembled WGS sequence"/>
</dbReference>
<organism evidence="2 3">
    <name type="scientific">Saccharothrix texasensis</name>
    <dbReference type="NCBI Taxonomy" id="103734"/>
    <lineage>
        <taxon>Bacteria</taxon>
        <taxon>Bacillati</taxon>
        <taxon>Actinomycetota</taxon>
        <taxon>Actinomycetes</taxon>
        <taxon>Pseudonocardiales</taxon>
        <taxon>Pseudonocardiaceae</taxon>
        <taxon>Saccharothrix</taxon>
    </lineage>
</organism>
<dbReference type="Pfam" id="PF04149">
    <property type="entry name" value="DUF397"/>
    <property type="match status" value="1"/>
</dbReference>
<dbReference type="EMBL" id="RJKM01000001">
    <property type="protein sequence ID" value="ROP36815.1"/>
    <property type="molecule type" value="Genomic_DNA"/>
</dbReference>
<comment type="caution">
    <text evidence="2">The sequence shown here is derived from an EMBL/GenBank/DDBJ whole genome shotgun (WGS) entry which is preliminary data.</text>
</comment>
<feature type="domain" description="DUF397" evidence="1">
    <location>
        <begin position="9"/>
        <end position="57"/>
    </location>
</feature>
<name>A0A3N1H2S0_9PSEU</name>
<dbReference type="InterPro" id="IPR007278">
    <property type="entry name" value="DUF397"/>
</dbReference>